<comment type="caution">
    <text evidence="1">The sequence shown here is derived from an EMBL/GenBank/DDBJ whole genome shotgun (WGS) entry which is preliminary data.</text>
</comment>
<dbReference type="EMBL" id="AODM01000076">
    <property type="protein sequence ID" value="EUJ46202.1"/>
    <property type="molecule type" value="Genomic_DNA"/>
</dbReference>
<dbReference type="PATRIC" id="fig|1265822.4.peg.3904"/>
<evidence type="ECO:0000313" key="2">
    <source>
        <dbReference type="Proteomes" id="UP000019241"/>
    </source>
</evidence>
<evidence type="ECO:0000313" key="1">
    <source>
        <dbReference type="EMBL" id="EUJ46202.1"/>
    </source>
</evidence>
<dbReference type="Proteomes" id="UP000019241">
    <property type="component" value="Unassembled WGS sequence"/>
</dbReference>
<accession>W7DAB9</accession>
<sequence length="213" mass="25106">MEYAKVLKAKDNRILLELIDDEVNENYLQLLARGGDNYVKLRLLDNKGITGKQRKLSYALMRDIALFTGDEPECVKEFLRFDYEAKTGEMFSHASATCNEATEWIAFLIKFVLEHRIALKQHYEYLLENNAWFYYCLMYGQCCICREKSDIAHVEAVGMGRNRNKINHEEHHFMALCRKHHTEQHKIGIEAFIKLYKIIPVKLSREDLKKIKK</sequence>
<evidence type="ECO:0008006" key="3">
    <source>
        <dbReference type="Google" id="ProtNLM"/>
    </source>
</evidence>
<name>W7DAB9_9LIST</name>
<dbReference type="RefSeq" id="WP_052006915.1">
    <property type="nucleotide sequence ID" value="NZ_AODM01000076.1"/>
</dbReference>
<dbReference type="Pfam" id="PF16784">
    <property type="entry name" value="HNHc_6"/>
    <property type="match status" value="1"/>
</dbReference>
<proteinExistence type="predicted"/>
<dbReference type="InterPro" id="IPR041242">
    <property type="entry name" value="HNHc_6"/>
</dbReference>
<dbReference type="AlphaFoldDB" id="W7DAB9"/>
<reference evidence="1 2" key="1">
    <citation type="submission" date="2012-12" db="EMBL/GenBank/DDBJ databases">
        <title>Novel taxa of Listeriaceae from agricultural environments in the United States.</title>
        <authorList>
            <person name="den Bakker H.C."/>
            <person name="Allred A."/>
            <person name="Warchocki S."/>
            <person name="Wright E.M."/>
            <person name="Burrell A."/>
            <person name="Nightingale K.K."/>
            <person name="Kephart D."/>
            <person name="Wiedmann M."/>
        </authorList>
    </citation>
    <scope>NUCLEOTIDE SEQUENCE [LARGE SCALE GENOMIC DNA]</scope>
    <source>
        <strain evidence="1 2">FSL S10-1203</strain>
    </source>
</reference>
<organism evidence="1 2">
    <name type="scientific">Listeria fleischmannii FSL S10-1203</name>
    <dbReference type="NCBI Taxonomy" id="1265822"/>
    <lineage>
        <taxon>Bacteria</taxon>
        <taxon>Bacillati</taxon>
        <taxon>Bacillota</taxon>
        <taxon>Bacilli</taxon>
        <taxon>Bacillales</taxon>
        <taxon>Listeriaceae</taxon>
        <taxon>Listeria</taxon>
    </lineage>
</organism>
<protein>
    <recommendedName>
        <fullName evidence="3">Phage protein</fullName>
    </recommendedName>
</protein>
<gene>
    <name evidence="1" type="ORF">MCOL2_19104</name>
</gene>